<evidence type="ECO:0000256" key="6">
    <source>
        <dbReference type="ARBA" id="ARBA00023157"/>
    </source>
</evidence>
<dbReference type="InterPro" id="IPR036836">
    <property type="entry name" value="Agouti_dom_sf"/>
</dbReference>
<evidence type="ECO:0000313" key="13">
    <source>
        <dbReference type="EMBL" id="MBN3321047.1"/>
    </source>
</evidence>
<evidence type="ECO:0000256" key="7">
    <source>
        <dbReference type="ARBA" id="ARBA00023769"/>
    </source>
</evidence>
<dbReference type="GO" id="GO:0007218">
    <property type="term" value="P:neuropeptide signaling pathway"/>
    <property type="evidence" value="ECO:0007669"/>
    <property type="project" value="TreeGrafter"/>
</dbReference>
<dbReference type="GO" id="GO:0005615">
    <property type="term" value="C:extracellular space"/>
    <property type="evidence" value="ECO:0007669"/>
    <property type="project" value="TreeGrafter"/>
</dbReference>
<dbReference type="InterPro" id="IPR027300">
    <property type="entry name" value="Agouti_dom"/>
</dbReference>
<dbReference type="Proteomes" id="UP000736164">
    <property type="component" value="Unassembled WGS sequence"/>
</dbReference>
<evidence type="ECO:0000256" key="1">
    <source>
        <dbReference type="ARBA" id="ARBA00004613"/>
    </source>
</evidence>
<dbReference type="PANTHER" id="PTHR16551:SF4">
    <property type="entry name" value="AGOUTI-RELATED PROTEIN"/>
    <property type="match status" value="1"/>
</dbReference>
<evidence type="ECO:0000256" key="8">
    <source>
        <dbReference type="ARBA" id="ARBA00056588"/>
    </source>
</evidence>
<dbReference type="SUPFAM" id="SSF57055">
    <property type="entry name" value="Agouti-related protein"/>
    <property type="match status" value="1"/>
</dbReference>
<organism evidence="13 14">
    <name type="scientific">Atractosteus spatula</name>
    <name type="common">Alligator gar</name>
    <name type="synonym">Lepisosteus spatula</name>
    <dbReference type="NCBI Taxonomy" id="7917"/>
    <lineage>
        <taxon>Eukaryota</taxon>
        <taxon>Metazoa</taxon>
        <taxon>Chordata</taxon>
        <taxon>Craniata</taxon>
        <taxon>Vertebrata</taxon>
        <taxon>Euteleostomi</taxon>
        <taxon>Actinopterygii</taxon>
        <taxon>Neopterygii</taxon>
        <taxon>Holostei</taxon>
        <taxon>Semionotiformes</taxon>
        <taxon>Lepisosteidae</taxon>
        <taxon>Atractosteus</taxon>
    </lineage>
</organism>
<dbReference type="GO" id="GO:0009755">
    <property type="term" value="P:hormone-mediated signaling pathway"/>
    <property type="evidence" value="ECO:0007669"/>
    <property type="project" value="InterPro"/>
</dbReference>
<proteinExistence type="predicted"/>
<evidence type="ECO:0000256" key="10">
    <source>
        <dbReference type="ARBA" id="ARBA00068128"/>
    </source>
</evidence>
<reference evidence="13" key="1">
    <citation type="journal article" date="2021" name="Cell">
        <title>Tracing the genetic footprints of vertebrate landing in non-teleost ray-finned fishes.</title>
        <authorList>
            <person name="Bi X."/>
            <person name="Wang K."/>
            <person name="Yang L."/>
            <person name="Pan H."/>
            <person name="Jiang H."/>
            <person name="Wei Q."/>
            <person name="Fang M."/>
            <person name="Yu H."/>
            <person name="Zhu C."/>
            <person name="Cai Y."/>
            <person name="He Y."/>
            <person name="Gan X."/>
            <person name="Zeng H."/>
            <person name="Yu D."/>
            <person name="Zhu Y."/>
            <person name="Jiang H."/>
            <person name="Qiu Q."/>
            <person name="Yang H."/>
            <person name="Zhang Y.E."/>
            <person name="Wang W."/>
            <person name="Zhu M."/>
            <person name="He S."/>
            <person name="Zhang G."/>
        </authorList>
    </citation>
    <scope>NUCLEOTIDE SEQUENCE</scope>
    <source>
        <strain evidence="13">Allg_001</strain>
    </source>
</reference>
<comment type="function">
    <text evidence="8">Plays a role in weight homeostasis. Involved in the control of feeding behavior through the central melanocortin system. Acts as alpha melanocyte-stimulating hormone antagonist by inhibiting cAMP production mediated by stimulation of melanocortin receptors within the hypothalamus and adrenal gland. Has very low activity with MC5R. Is an inverse agonist for MC3R and MC4R being able to suppress their constitutive activity. It promotes MC3R and MC4R endocytosis in an arrestin-dependent manner.</text>
</comment>
<feature type="disulfide bond" evidence="11">
    <location>
        <begin position="154"/>
        <end position="168"/>
    </location>
</feature>
<dbReference type="InterPro" id="IPR007733">
    <property type="entry name" value="Agouti"/>
</dbReference>
<feature type="disulfide bond" evidence="11">
    <location>
        <begin position="161"/>
        <end position="179"/>
    </location>
</feature>
<feature type="domain" description="Agouti" evidence="12">
    <location>
        <begin position="147"/>
        <end position="186"/>
    </location>
</feature>
<dbReference type="PROSITE" id="PS51150">
    <property type="entry name" value="AGOUTI_2"/>
    <property type="match status" value="1"/>
</dbReference>
<keyword evidence="14" id="KW-1185">Reference proteome</keyword>
<dbReference type="SMART" id="SM00792">
    <property type="entry name" value="Agouti"/>
    <property type="match status" value="1"/>
</dbReference>
<feature type="disulfide bond" evidence="11">
    <location>
        <begin position="165"/>
        <end position="186"/>
    </location>
</feature>
<dbReference type="GO" id="GO:2000253">
    <property type="term" value="P:positive regulation of feeding behavior"/>
    <property type="evidence" value="ECO:0007669"/>
    <property type="project" value="TreeGrafter"/>
</dbReference>
<dbReference type="FunFam" id="4.10.760.10:FF:000003">
    <property type="entry name" value="Agouti-related peptide 2"/>
    <property type="match status" value="1"/>
</dbReference>
<evidence type="ECO:0000259" key="12">
    <source>
        <dbReference type="PROSITE" id="PS51150"/>
    </source>
</evidence>
<dbReference type="AlphaFoldDB" id="A0A8J7NWH1"/>
<comment type="subcellular location">
    <subcellularLocation>
        <location evidence="7">Golgi apparatus lumen</location>
    </subcellularLocation>
    <subcellularLocation>
        <location evidence="1">Secreted</location>
    </subcellularLocation>
</comment>
<keyword evidence="4" id="KW-0960">Knottin</keyword>
<dbReference type="GO" id="GO:0008343">
    <property type="term" value="P:adult feeding behavior"/>
    <property type="evidence" value="ECO:0007669"/>
    <property type="project" value="TreeGrafter"/>
</dbReference>
<name>A0A8J7NWH1_ATRSP</name>
<dbReference type="GO" id="GO:0005184">
    <property type="term" value="F:neuropeptide hormone activity"/>
    <property type="evidence" value="ECO:0007669"/>
    <property type="project" value="TreeGrafter"/>
</dbReference>
<dbReference type="Pfam" id="PF05039">
    <property type="entry name" value="Agouti"/>
    <property type="match status" value="1"/>
</dbReference>
<evidence type="ECO:0000256" key="3">
    <source>
        <dbReference type="ARBA" id="ARBA00022729"/>
    </source>
</evidence>
<evidence type="ECO:0000256" key="9">
    <source>
        <dbReference type="ARBA" id="ARBA00065157"/>
    </source>
</evidence>
<comment type="caution">
    <text evidence="13">The sequence shown here is derived from an EMBL/GenBank/DDBJ whole genome shotgun (WGS) entry which is preliminary data.</text>
</comment>
<feature type="non-terminal residue" evidence="13">
    <location>
        <position position="192"/>
    </location>
</feature>
<accession>A0A8J7NWH1</accession>
<dbReference type="Gene3D" id="4.10.760.10">
    <property type="entry name" value="Agouti domain"/>
    <property type="match status" value="1"/>
</dbReference>
<gene>
    <name evidence="13" type="primary">Agrp</name>
    <name evidence="13" type="ORF">GTO95_0009786</name>
</gene>
<comment type="subunit">
    <text evidence="9">Interacts with melanocortin receptors MC3R, MC4R and MC5R.</text>
</comment>
<evidence type="ECO:0000256" key="2">
    <source>
        <dbReference type="ARBA" id="ARBA00022525"/>
    </source>
</evidence>
<sequence>MRKVPNKKACPPCRLVWVSPSLKACVRLELLSVVRSHSATMWSSLLLCWWVLLGIQVAAGTAQGGARVEEHGASASGTGRHAWPSLPRPARALSLTGDRSLSKMDPDRLSTESEEAMLVENIGLFDEEAVSEAVELQSRAVRSPRRCVRHQESCLGHQLPCCDPCDTCYCRFFNAICYCRRVSKACPHGRHQ</sequence>
<feature type="disulfide bond" evidence="11">
    <location>
        <begin position="147"/>
        <end position="162"/>
    </location>
</feature>
<dbReference type="EMBL" id="JAAWVO010053459">
    <property type="protein sequence ID" value="MBN3321047.1"/>
    <property type="molecule type" value="Genomic_DNA"/>
</dbReference>
<dbReference type="PROSITE" id="PS60024">
    <property type="entry name" value="AGOUTI_1"/>
    <property type="match status" value="1"/>
</dbReference>
<dbReference type="PANTHER" id="PTHR16551">
    <property type="entry name" value="AGOUTI RELATED"/>
    <property type="match status" value="1"/>
</dbReference>
<feature type="non-terminal residue" evidence="13">
    <location>
        <position position="1"/>
    </location>
</feature>
<evidence type="ECO:0000313" key="14">
    <source>
        <dbReference type="Proteomes" id="UP000736164"/>
    </source>
</evidence>
<dbReference type="GO" id="GO:0070996">
    <property type="term" value="F:type 1 melanocortin receptor binding"/>
    <property type="evidence" value="ECO:0007669"/>
    <property type="project" value="TreeGrafter"/>
</dbReference>
<feature type="disulfide bond" evidence="11">
    <location>
        <begin position="170"/>
        <end position="177"/>
    </location>
</feature>
<evidence type="ECO:0000256" key="5">
    <source>
        <dbReference type="ARBA" id="ARBA00023034"/>
    </source>
</evidence>
<evidence type="ECO:0000256" key="4">
    <source>
        <dbReference type="ARBA" id="ARBA00022854"/>
    </source>
</evidence>
<keyword evidence="6 11" id="KW-1015">Disulfide bond</keyword>
<keyword evidence="5" id="KW-0333">Golgi apparatus</keyword>
<protein>
    <recommendedName>
        <fullName evidence="10">Agouti-related protein</fullName>
    </recommendedName>
</protein>
<keyword evidence="3" id="KW-0732">Signal</keyword>
<keyword evidence="2" id="KW-0964">Secreted</keyword>
<dbReference type="GO" id="GO:0005796">
    <property type="term" value="C:Golgi lumen"/>
    <property type="evidence" value="ECO:0007669"/>
    <property type="project" value="UniProtKB-SubCell"/>
</dbReference>
<evidence type="ECO:0000256" key="11">
    <source>
        <dbReference type="PROSITE-ProRule" id="PRU00494"/>
    </source>
</evidence>